<reference evidence="7 8" key="1">
    <citation type="submission" date="2020-04" db="EMBL/GenBank/DDBJ databases">
        <authorList>
            <person name="Zhang R."/>
            <person name="Schippers A."/>
        </authorList>
    </citation>
    <scope>NUCLEOTIDE SEQUENCE [LARGE SCALE GENOMIC DNA]</scope>
    <source>
        <strain evidence="7 8">DSM 109850</strain>
    </source>
</reference>
<comment type="similarity">
    <text evidence="1">Belongs to the 'phage' integrase family.</text>
</comment>
<dbReference type="AlphaFoldDB" id="A0A7Y0Q362"/>
<dbReference type="PROSITE" id="PS51898">
    <property type="entry name" value="TYR_RECOMBINASE"/>
    <property type="match status" value="1"/>
</dbReference>
<organism evidence="7 8">
    <name type="scientific">Sulfobacillus harzensis</name>
    <dbReference type="NCBI Taxonomy" id="2729629"/>
    <lineage>
        <taxon>Bacteria</taxon>
        <taxon>Bacillati</taxon>
        <taxon>Bacillota</taxon>
        <taxon>Clostridia</taxon>
        <taxon>Eubacteriales</taxon>
        <taxon>Clostridiales Family XVII. Incertae Sedis</taxon>
        <taxon>Sulfobacillus</taxon>
    </lineage>
</organism>
<evidence type="ECO:0000259" key="6">
    <source>
        <dbReference type="PROSITE" id="PS51900"/>
    </source>
</evidence>
<evidence type="ECO:0000256" key="3">
    <source>
        <dbReference type="ARBA" id="ARBA00023172"/>
    </source>
</evidence>
<feature type="domain" description="Tyr recombinase" evidence="5">
    <location>
        <begin position="96"/>
        <end position="282"/>
    </location>
</feature>
<dbReference type="InterPro" id="IPR010998">
    <property type="entry name" value="Integrase_recombinase_N"/>
</dbReference>
<keyword evidence="2 4" id="KW-0238">DNA-binding</keyword>
<dbReference type="PANTHER" id="PTHR30349">
    <property type="entry name" value="PHAGE INTEGRASE-RELATED"/>
    <property type="match status" value="1"/>
</dbReference>
<dbReference type="GO" id="GO:0015074">
    <property type="term" value="P:DNA integration"/>
    <property type="evidence" value="ECO:0007669"/>
    <property type="project" value="InterPro"/>
</dbReference>
<dbReference type="Gene3D" id="1.10.443.10">
    <property type="entry name" value="Intergrase catalytic core"/>
    <property type="match status" value="1"/>
</dbReference>
<accession>A0A7Y0Q362</accession>
<protein>
    <submittedName>
        <fullName evidence="7">Tyrosine-type recombinase/integrase</fullName>
    </submittedName>
</protein>
<keyword evidence="3" id="KW-0233">DNA recombination</keyword>
<evidence type="ECO:0000256" key="2">
    <source>
        <dbReference type="ARBA" id="ARBA00023125"/>
    </source>
</evidence>
<dbReference type="InterPro" id="IPR013762">
    <property type="entry name" value="Integrase-like_cat_sf"/>
</dbReference>
<dbReference type="RefSeq" id="WP_169101560.1">
    <property type="nucleotide sequence ID" value="NZ_JABBVZ010000072.1"/>
</dbReference>
<gene>
    <name evidence="7" type="ORF">HIJ39_16315</name>
</gene>
<keyword evidence="8" id="KW-1185">Reference proteome</keyword>
<dbReference type="PANTHER" id="PTHR30349:SF64">
    <property type="entry name" value="PROPHAGE INTEGRASE INTD-RELATED"/>
    <property type="match status" value="1"/>
</dbReference>
<name>A0A7Y0Q362_9FIRM</name>
<dbReference type="SUPFAM" id="SSF56349">
    <property type="entry name" value="DNA breaking-rejoining enzymes"/>
    <property type="match status" value="1"/>
</dbReference>
<sequence>MTDREIIEAWLASKNPSTARVYGPVVADFQRAMGKPLADVTPADARHWLNQWNEQEPATRARKIRTLRSLYRFGQAVADWPINPFYTLRDPKIPERLKERIPTPEQVWALMAAAHAAGPRLGAIVTLIFGTGCRISEVTTATWGHIERTPDGHWVWHVAHRRPTAQLPLRAEVVAALGAWRVAQGLPPLWAADDETLLFPNADGEPCHPSALSTAIRRIAAKAGLKHAIPPQGNRHAHAGIALEHGAPVELVQKSLGHRRRTSTERYLTAVNLPKSSADVLPWGPSTSS</sequence>
<dbReference type="Proteomes" id="UP000533476">
    <property type="component" value="Unassembled WGS sequence"/>
</dbReference>
<evidence type="ECO:0000313" key="7">
    <source>
        <dbReference type="EMBL" id="NMP23898.1"/>
    </source>
</evidence>
<dbReference type="InterPro" id="IPR011010">
    <property type="entry name" value="DNA_brk_join_enz"/>
</dbReference>
<dbReference type="Pfam" id="PF00589">
    <property type="entry name" value="Phage_integrase"/>
    <property type="match status" value="1"/>
</dbReference>
<comment type="caution">
    <text evidence="7">The sequence shown here is derived from an EMBL/GenBank/DDBJ whole genome shotgun (WGS) entry which is preliminary data.</text>
</comment>
<evidence type="ECO:0000313" key="8">
    <source>
        <dbReference type="Proteomes" id="UP000533476"/>
    </source>
</evidence>
<dbReference type="InterPro" id="IPR044068">
    <property type="entry name" value="CB"/>
</dbReference>
<evidence type="ECO:0000256" key="1">
    <source>
        <dbReference type="ARBA" id="ARBA00008857"/>
    </source>
</evidence>
<dbReference type="PROSITE" id="PS51900">
    <property type="entry name" value="CB"/>
    <property type="match status" value="1"/>
</dbReference>
<dbReference type="GO" id="GO:0006310">
    <property type="term" value="P:DNA recombination"/>
    <property type="evidence" value="ECO:0007669"/>
    <property type="project" value="UniProtKB-KW"/>
</dbReference>
<dbReference type="InterPro" id="IPR002104">
    <property type="entry name" value="Integrase_catalytic"/>
</dbReference>
<evidence type="ECO:0000256" key="4">
    <source>
        <dbReference type="PROSITE-ProRule" id="PRU01248"/>
    </source>
</evidence>
<dbReference type="InterPro" id="IPR050090">
    <property type="entry name" value="Tyrosine_recombinase_XerCD"/>
</dbReference>
<dbReference type="Gene3D" id="1.10.150.130">
    <property type="match status" value="1"/>
</dbReference>
<proteinExistence type="inferred from homology"/>
<evidence type="ECO:0000259" key="5">
    <source>
        <dbReference type="PROSITE" id="PS51898"/>
    </source>
</evidence>
<feature type="domain" description="Core-binding (CB)" evidence="6">
    <location>
        <begin position="1"/>
        <end position="75"/>
    </location>
</feature>
<dbReference type="EMBL" id="JABBVZ010000072">
    <property type="protein sequence ID" value="NMP23898.1"/>
    <property type="molecule type" value="Genomic_DNA"/>
</dbReference>
<dbReference type="GO" id="GO:0003677">
    <property type="term" value="F:DNA binding"/>
    <property type="evidence" value="ECO:0007669"/>
    <property type="project" value="UniProtKB-UniRule"/>
</dbReference>